<dbReference type="InterPro" id="IPR000923">
    <property type="entry name" value="BlueCu_1"/>
</dbReference>
<dbReference type="AlphaFoldDB" id="B2UF37"/>
<dbReference type="HOGENOM" id="CLU_102172_0_0_4"/>
<evidence type="ECO:0000256" key="2">
    <source>
        <dbReference type="ARBA" id="ARBA00022723"/>
    </source>
</evidence>
<dbReference type="PATRIC" id="fig|402626.5.peg.2990"/>
<dbReference type="PANTHER" id="PTHR38439">
    <property type="entry name" value="AURACYANIN-B"/>
    <property type="match status" value="1"/>
</dbReference>
<dbReference type="EMBL" id="CP001068">
    <property type="protein sequence ID" value="ACD26969.1"/>
    <property type="molecule type" value="Genomic_DNA"/>
</dbReference>
<evidence type="ECO:0000256" key="5">
    <source>
        <dbReference type="SAM" id="SignalP"/>
    </source>
</evidence>
<dbReference type="CDD" id="cd04211">
    <property type="entry name" value="Cupredoxin_like_2"/>
    <property type="match status" value="1"/>
</dbReference>
<evidence type="ECO:0000256" key="3">
    <source>
        <dbReference type="ARBA" id="ARBA00022764"/>
    </source>
</evidence>
<comment type="subcellular location">
    <subcellularLocation>
        <location evidence="1">Periplasm</location>
    </subcellularLocation>
</comment>
<reference evidence="7" key="1">
    <citation type="submission" date="2008-05" db="EMBL/GenBank/DDBJ databases">
        <title>Complete sequence of chromosome1 of Ralstonia pickettii 12J.</title>
        <authorList>
            <consortium name="US DOE Joint Genome Institute"/>
            <person name="Lucas S."/>
            <person name="Copeland A."/>
            <person name="Lapidus A."/>
            <person name="Glavina del Rio T."/>
            <person name="Dalin E."/>
            <person name="Tice H."/>
            <person name="Bruce D."/>
            <person name="Goodwin L."/>
            <person name="Pitluck S."/>
            <person name="Meincke L."/>
            <person name="Brettin T."/>
            <person name="Detter J.C."/>
            <person name="Han C."/>
            <person name="Kuske C.R."/>
            <person name="Schmutz J."/>
            <person name="Larimer F."/>
            <person name="Land M."/>
            <person name="Hauser L."/>
            <person name="Kyrpides N."/>
            <person name="Mikhailova N."/>
            <person name="Marsh T."/>
            <person name="Richardson P."/>
        </authorList>
    </citation>
    <scope>NUCLEOTIDE SEQUENCE</scope>
    <source>
        <strain evidence="7">12J</strain>
    </source>
</reference>
<dbReference type="GO" id="GO:0009055">
    <property type="term" value="F:electron transfer activity"/>
    <property type="evidence" value="ECO:0007669"/>
    <property type="project" value="InterPro"/>
</dbReference>
<gene>
    <name evidence="7" type="ordered locus">Rpic_1833</name>
</gene>
<dbReference type="eggNOG" id="COG4454">
    <property type="taxonomic scope" value="Bacteria"/>
</dbReference>
<protein>
    <submittedName>
        <fullName evidence="7">Blue (Type 1) copper domain protein</fullName>
    </submittedName>
</protein>
<keyword evidence="2" id="KW-0479">Metal-binding</keyword>
<proteinExistence type="predicted"/>
<name>B2UF37_RALPJ</name>
<dbReference type="Pfam" id="PF00127">
    <property type="entry name" value="Copper-bind"/>
    <property type="match status" value="1"/>
</dbReference>
<keyword evidence="5" id="KW-0732">Signal</keyword>
<feature type="signal peptide" evidence="5">
    <location>
        <begin position="1"/>
        <end position="26"/>
    </location>
</feature>
<feature type="chain" id="PRO_5002783742" evidence="5">
    <location>
        <begin position="27"/>
        <end position="159"/>
    </location>
</feature>
<keyword evidence="4" id="KW-0186">Copper</keyword>
<dbReference type="GO" id="GO:0042597">
    <property type="term" value="C:periplasmic space"/>
    <property type="evidence" value="ECO:0007669"/>
    <property type="project" value="UniProtKB-SubCell"/>
</dbReference>
<evidence type="ECO:0000259" key="6">
    <source>
        <dbReference type="Pfam" id="PF00127"/>
    </source>
</evidence>
<sequence length="159" mass="17236">MNNFTRFIPALIFVPLVALGAANHLAGLDANSGGPAPKAGQPGDPRKVTRTISVTMSDDMRFQPITLTVKVGETVRFVVKNLGKVHHEMVIGTAADLKEHVEMMRKMPEMDHTTGKHLSLEPGQQGAIIWRFGEPGIIDFACLVPGHYEAGMIGKIVVK</sequence>
<dbReference type="PANTHER" id="PTHR38439:SF3">
    <property type="entry name" value="COPPER-RESISTANT CUPROPROTEIN COPI"/>
    <property type="match status" value="1"/>
</dbReference>
<evidence type="ECO:0000256" key="1">
    <source>
        <dbReference type="ARBA" id="ARBA00004418"/>
    </source>
</evidence>
<organism evidence="7">
    <name type="scientific">Ralstonia pickettii (strain 12J)</name>
    <dbReference type="NCBI Taxonomy" id="402626"/>
    <lineage>
        <taxon>Bacteria</taxon>
        <taxon>Pseudomonadati</taxon>
        <taxon>Pseudomonadota</taxon>
        <taxon>Betaproteobacteria</taxon>
        <taxon>Burkholderiales</taxon>
        <taxon>Burkholderiaceae</taxon>
        <taxon>Ralstonia</taxon>
    </lineage>
</organism>
<dbReference type="KEGG" id="rpi:Rpic_1833"/>
<dbReference type="InterPro" id="IPR008972">
    <property type="entry name" value="Cupredoxin"/>
</dbReference>
<dbReference type="SUPFAM" id="SSF49503">
    <property type="entry name" value="Cupredoxins"/>
    <property type="match status" value="1"/>
</dbReference>
<dbReference type="Gene3D" id="2.60.40.420">
    <property type="entry name" value="Cupredoxins - blue copper proteins"/>
    <property type="match status" value="1"/>
</dbReference>
<dbReference type="GO" id="GO:0005507">
    <property type="term" value="F:copper ion binding"/>
    <property type="evidence" value="ECO:0007669"/>
    <property type="project" value="InterPro"/>
</dbReference>
<accession>B2UF37</accession>
<keyword evidence="3" id="KW-0574">Periplasm</keyword>
<dbReference type="STRING" id="402626.Rpic_1833"/>
<feature type="domain" description="Blue (type 1) copper" evidence="6">
    <location>
        <begin position="57"/>
        <end position="159"/>
    </location>
</feature>
<evidence type="ECO:0000256" key="4">
    <source>
        <dbReference type="ARBA" id="ARBA00023008"/>
    </source>
</evidence>
<evidence type="ECO:0000313" key="7">
    <source>
        <dbReference type="EMBL" id="ACD26969.1"/>
    </source>
</evidence>
<dbReference type="InterPro" id="IPR050845">
    <property type="entry name" value="Cu-binding_ET"/>
</dbReference>